<dbReference type="PROSITE" id="PS51217">
    <property type="entry name" value="UVRD_HELICASE_CTER"/>
    <property type="match status" value="1"/>
</dbReference>
<evidence type="ECO:0000259" key="17">
    <source>
        <dbReference type="PROSITE" id="PS51217"/>
    </source>
</evidence>
<evidence type="ECO:0000256" key="10">
    <source>
        <dbReference type="ARBA" id="ARBA00023204"/>
    </source>
</evidence>
<dbReference type="Pfam" id="PF13361">
    <property type="entry name" value="UvrD_C"/>
    <property type="match status" value="1"/>
</dbReference>
<dbReference type="Pfam" id="PF12705">
    <property type="entry name" value="PDDEXK_1"/>
    <property type="match status" value="1"/>
</dbReference>
<keyword evidence="5 15" id="KW-0378">Hydrolase</keyword>
<evidence type="ECO:0000256" key="9">
    <source>
        <dbReference type="ARBA" id="ARBA00023125"/>
    </source>
</evidence>
<dbReference type="SUPFAM" id="SSF52980">
    <property type="entry name" value="Restriction endonuclease-like"/>
    <property type="match status" value="1"/>
</dbReference>
<gene>
    <name evidence="18" type="ORF">GYA37_02915</name>
</gene>
<feature type="domain" description="UvrD-like helicase ATP-binding" evidence="16">
    <location>
        <begin position="7"/>
        <end position="313"/>
    </location>
</feature>
<dbReference type="InterPro" id="IPR013986">
    <property type="entry name" value="DExx_box_DNA_helicase_dom_sf"/>
</dbReference>
<dbReference type="AlphaFoldDB" id="A0A7X9E7E8"/>
<evidence type="ECO:0000259" key="16">
    <source>
        <dbReference type="PROSITE" id="PS51198"/>
    </source>
</evidence>
<dbReference type="EC" id="5.6.2.4" evidence="13"/>
<evidence type="ECO:0000256" key="11">
    <source>
        <dbReference type="ARBA" id="ARBA00023235"/>
    </source>
</evidence>
<comment type="caution">
    <text evidence="18">The sequence shown here is derived from an EMBL/GenBank/DDBJ whole genome shotgun (WGS) entry which is preliminary data.</text>
</comment>
<comment type="similarity">
    <text evidence="1">Belongs to the helicase family. UvrD subfamily.</text>
</comment>
<evidence type="ECO:0000256" key="3">
    <source>
        <dbReference type="ARBA" id="ARBA00022741"/>
    </source>
</evidence>
<dbReference type="Gene3D" id="3.40.50.300">
    <property type="entry name" value="P-loop containing nucleotide triphosphate hydrolases"/>
    <property type="match status" value="2"/>
</dbReference>
<organism evidence="18 19">
    <name type="scientific">candidate division WWE3 bacterium</name>
    <dbReference type="NCBI Taxonomy" id="2053526"/>
    <lineage>
        <taxon>Bacteria</taxon>
        <taxon>Katanobacteria</taxon>
    </lineage>
</organism>
<dbReference type="GO" id="GO:0033202">
    <property type="term" value="C:DNA helicase complex"/>
    <property type="evidence" value="ECO:0007669"/>
    <property type="project" value="TreeGrafter"/>
</dbReference>
<dbReference type="Gene3D" id="1.10.10.160">
    <property type="match status" value="1"/>
</dbReference>
<evidence type="ECO:0000313" key="19">
    <source>
        <dbReference type="Proteomes" id="UP000590542"/>
    </source>
</evidence>
<name>A0A7X9E7E8_UNCKA</name>
<evidence type="ECO:0000256" key="15">
    <source>
        <dbReference type="PROSITE-ProRule" id="PRU00560"/>
    </source>
</evidence>
<feature type="domain" description="UvrD-like helicase C-terminal" evidence="17">
    <location>
        <begin position="314"/>
        <end position="599"/>
    </location>
</feature>
<feature type="binding site" evidence="15">
    <location>
        <begin position="28"/>
        <end position="35"/>
    </location>
    <ligand>
        <name>ATP</name>
        <dbReference type="ChEBI" id="CHEBI:30616"/>
    </ligand>
</feature>
<dbReference type="InterPro" id="IPR027417">
    <property type="entry name" value="P-loop_NTPase"/>
</dbReference>
<dbReference type="GO" id="GO:0003677">
    <property type="term" value="F:DNA binding"/>
    <property type="evidence" value="ECO:0007669"/>
    <property type="project" value="UniProtKB-KW"/>
</dbReference>
<keyword evidence="7" id="KW-0269">Exonuclease</keyword>
<evidence type="ECO:0000256" key="2">
    <source>
        <dbReference type="ARBA" id="ARBA00022722"/>
    </source>
</evidence>
<dbReference type="GO" id="GO:0004527">
    <property type="term" value="F:exonuclease activity"/>
    <property type="evidence" value="ECO:0007669"/>
    <property type="project" value="UniProtKB-KW"/>
</dbReference>
<dbReference type="InterPro" id="IPR011335">
    <property type="entry name" value="Restrct_endonuc-II-like"/>
</dbReference>
<dbReference type="PANTHER" id="PTHR11070:SF2">
    <property type="entry name" value="ATP-DEPENDENT DNA HELICASE SRS2"/>
    <property type="match status" value="1"/>
</dbReference>
<dbReference type="SUPFAM" id="SSF52540">
    <property type="entry name" value="P-loop containing nucleoside triphosphate hydrolases"/>
    <property type="match status" value="1"/>
</dbReference>
<dbReference type="PANTHER" id="PTHR11070">
    <property type="entry name" value="UVRD / RECB / PCRA DNA HELICASE FAMILY MEMBER"/>
    <property type="match status" value="1"/>
</dbReference>
<evidence type="ECO:0000256" key="4">
    <source>
        <dbReference type="ARBA" id="ARBA00022763"/>
    </source>
</evidence>
<dbReference type="GO" id="GO:0005524">
    <property type="term" value="F:ATP binding"/>
    <property type="evidence" value="ECO:0007669"/>
    <property type="project" value="UniProtKB-UniRule"/>
</dbReference>
<reference evidence="18 19" key="1">
    <citation type="journal article" date="2020" name="Biotechnol. Biofuels">
        <title>New insights from the biogas microbiome by comprehensive genome-resolved metagenomics of nearly 1600 species originating from multiple anaerobic digesters.</title>
        <authorList>
            <person name="Campanaro S."/>
            <person name="Treu L."/>
            <person name="Rodriguez-R L.M."/>
            <person name="Kovalovszki A."/>
            <person name="Ziels R.M."/>
            <person name="Maus I."/>
            <person name="Zhu X."/>
            <person name="Kougias P.G."/>
            <person name="Basile A."/>
            <person name="Luo G."/>
            <person name="Schluter A."/>
            <person name="Konstantinidis K.T."/>
            <person name="Angelidaki I."/>
        </authorList>
    </citation>
    <scope>NUCLEOTIDE SEQUENCE [LARGE SCALE GENOMIC DNA]</scope>
    <source>
        <strain evidence="18">AS27yjCOA_202</strain>
    </source>
</reference>
<keyword evidence="3 15" id="KW-0547">Nucleotide-binding</keyword>
<proteinExistence type="inferred from homology"/>
<dbReference type="GO" id="GO:0043138">
    <property type="term" value="F:3'-5' DNA helicase activity"/>
    <property type="evidence" value="ECO:0007669"/>
    <property type="project" value="UniProtKB-EC"/>
</dbReference>
<keyword evidence="4" id="KW-0227">DNA damage</keyword>
<keyword evidence="9" id="KW-0238">DNA-binding</keyword>
<dbReference type="Pfam" id="PF00580">
    <property type="entry name" value="UvrD-helicase"/>
    <property type="match status" value="1"/>
</dbReference>
<evidence type="ECO:0000313" key="18">
    <source>
        <dbReference type="EMBL" id="NMB91774.1"/>
    </source>
</evidence>
<evidence type="ECO:0000256" key="5">
    <source>
        <dbReference type="ARBA" id="ARBA00022801"/>
    </source>
</evidence>
<comment type="catalytic activity">
    <reaction evidence="12">
        <text>Couples ATP hydrolysis with the unwinding of duplex DNA by translocating in the 3'-5' direction.</text>
        <dbReference type="EC" id="5.6.2.4"/>
    </reaction>
</comment>
<sequence>MSKDTKTQLNEDQIKAIKHKSGPILVVAGAGTGKTRVITERIRYLIQDKKVKPQEILALTFTEKASQEMILRIGDIMPLGYEEPWVYTFHSFADRILKAEGLEIGLDPSYKILSPSDQWLLFRKNIFEFDLRYFRPLGNPTKFISAIIKFISRLQDENISSKEFSEFVIKSNKNREDDEEKQRWEELVYIYERYEQLKIQNSKLDFGDLITWTIKLFKERPNILKKYQEQFKHILVDEFQDTNYAQYELIKLLFPNKNTRRSNDYQERSLLVVGDDSQSIYKFRGAAVSNILQFMEDFKDSTMVTLLKNYRSSQKILDPAYKLIKNNNPDTLESKLGISKELKSETKEKGITPEIIQTETLEDEVEFIISKILEILAKEPQYTYKDFAILARANNHLDPIFMALRKHNLPYQLVGNRGLYDREEIRDILALLKAIVDPTDGTSLYRVLNIDSLNISYEEISKLLSQTRFKKTDLWTQVKESKDENVERIKSLILEFQNNLTKSSPTEIVYNLVNSIGYINHFLEEETIENELSIKNLNLFLNKIQKFEVDFHSETKEMPTLIDFVDYIDLVIEAGENPAQAEVEDVDTINLLTVHSAKGLEFPVVFIINLVSGRFPTRNKGDLIELPDDLIKETLPIGDEHIQEERRLFYVGMTRAKKYLFMTLGKDYGGKRETTPSGFLEETELSIKEVKVDSIRKKEEQSTLFAVGTGFREPKVKKLTGFAPDFISYSQVDNYLICPLRYKYSYVLKIPTAPNHSLSFGNTIHETLKEFHTQKMFGKDISIDQLLDIYEKNWNPLGYIDEKHRKLRFESGIKLLEDYYNKNKNLDVKHLGIEKSFNLKIDGIKLFGKIDRIDELPSGDIEIIDYKTGNEKSQKEANQDAQMTIYAMAVKEALNLNPKDLVLYYVETGEKISTKRTDKQIEAEKEKIKEVVKGIKKGEFEANPGKHCTWCDYKGICPFAEKG</sequence>
<keyword evidence="8 15" id="KW-0067">ATP-binding</keyword>
<dbReference type="InterPro" id="IPR014016">
    <property type="entry name" value="UvrD-like_ATP-bd"/>
</dbReference>
<evidence type="ECO:0000256" key="14">
    <source>
        <dbReference type="ARBA" id="ARBA00048988"/>
    </source>
</evidence>
<dbReference type="GO" id="GO:0005829">
    <property type="term" value="C:cytosol"/>
    <property type="evidence" value="ECO:0007669"/>
    <property type="project" value="TreeGrafter"/>
</dbReference>
<dbReference type="Gene3D" id="3.90.320.10">
    <property type="match status" value="1"/>
</dbReference>
<protein>
    <recommendedName>
        <fullName evidence="13">DNA 3'-5' helicase</fullName>
        <ecNumber evidence="13">5.6.2.4</ecNumber>
    </recommendedName>
</protein>
<dbReference type="GO" id="GO:0000725">
    <property type="term" value="P:recombinational repair"/>
    <property type="evidence" value="ECO:0007669"/>
    <property type="project" value="TreeGrafter"/>
</dbReference>
<dbReference type="InterPro" id="IPR014017">
    <property type="entry name" value="DNA_helicase_UvrD-like_C"/>
</dbReference>
<dbReference type="Proteomes" id="UP000590542">
    <property type="component" value="Unassembled WGS sequence"/>
</dbReference>
<dbReference type="PROSITE" id="PS51198">
    <property type="entry name" value="UVRD_HELICASE_ATP_BIND"/>
    <property type="match status" value="1"/>
</dbReference>
<dbReference type="CDD" id="cd17932">
    <property type="entry name" value="DEXQc_UvrD"/>
    <property type="match status" value="1"/>
</dbReference>
<keyword evidence="10" id="KW-0234">DNA repair</keyword>
<keyword evidence="6 15" id="KW-0347">Helicase</keyword>
<evidence type="ECO:0000256" key="1">
    <source>
        <dbReference type="ARBA" id="ARBA00009922"/>
    </source>
</evidence>
<evidence type="ECO:0000256" key="7">
    <source>
        <dbReference type="ARBA" id="ARBA00022839"/>
    </source>
</evidence>
<evidence type="ECO:0000256" key="8">
    <source>
        <dbReference type="ARBA" id="ARBA00022840"/>
    </source>
</evidence>
<comment type="catalytic activity">
    <reaction evidence="14">
        <text>ATP + H2O = ADP + phosphate + H(+)</text>
        <dbReference type="Rhea" id="RHEA:13065"/>
        <dbReference type="ChEBI" id="CHEBI:15377"/>
        <dbReference type="ChEBI" id="CHEBI:15378"/>
        <dbReference type="ChEBI" id="CHEBI:30616"/>
        <dbReference type="ChEBI" id="CHEBI:43474"/>
        <dbReference type="ChEBI" id="CHEBI:456216"/>
        <dbReference type="EC" id="5.6.2.4"/>
    </reaction>
</comment>
<evidence type="ECO:0000256" key="13">
    <source>
        <dbReference type="ARBA" id="ARBA00034808"/>
    </source>
</evidence>
<dbReference type="EMBL" id="JAAZNV010000009">
    <property type="protein sequence ID" value="NMB91774.1"/>
    <property type="molecule type" value="Genomic_DNA"/>
</dbReference>
<keyword evidence="11" id="KW-0413">Isomerase</keyword>
<evidence type="ECO:0000256" key="6">
    <source>
        <dbReference type="ARBA" id="ARBA00022806"/>
    </source>
</evidence>
<dbReference type="Gene3D" id="1.10.486.10">
    <property type="entry name" value="PCRA, domain 4"/>
    <property type="match status" value="1"/>
</dbReference>
<accession>A0A7X9E7E8</accession>
<dbReference type="InterPro" id="IPR000212">
    <property type="entry name" value="DNA_helicase_UvrD/REP"/>
</dbReference>
<dbReference type="InterPro" id="IPR038726">
    <property type="entry name" value="PDDEXK_AddAB-type"/>
</dbReference>
<evidence type="ECO:0000256" key="12">
    <source>
        <dbReference type="ARBA" id="ARBA00034617"/>
    </source>
</evidence>
<keyword evidence="2" id="KW-0540">Nuclease</keyword>
<dbReference type="InterPro" id="IPR011604">
    <property type="entry name" value="PDDEXK-like_dom_sf"/>
</dbReference>